<keyword evidence="2" id="KW-1185">Reference proteome</keyword>
<evidence type="ECO:0000313" key="2">
    <source>
        <dbReference type="Proteomes" id="UP000587527"/>
    </source>
</evidence>
<gene>
    <name evidence="1" type="ORF">F4553_008041</name>
</gene>
<accession>A0A841BZL9</accession>
<dbReference type="Proteomes" id="UP000587527">
    <property type="component" value="Unassembled WGS sequence"/>
</dbReference>
<reference evidence="1 2" key="1">
    <citation type="submission" date="2020-08" db="EMBL/GenBank/DDBJ databases">
        <title>Sequencing the genomes of 1000 actinobacteria strains.</title>
        <authorList>
            <person name="Klenk H.-P."/>
        </authorList>
    </citation>
    <scope>NUCLEOTIDE SEQUENCE [LARGE SCALE GENOMIC DNA]</scope>
    <source>
        <strain evidence="1 2">DSM 45362</strain>
    </source>
</reference>
<protein>
    <submittedName>
        <fullName evidence="1">Uncharacterized protein</fullName>
    </submittedName>
</protein>
<evidence type="ECO:0000313" key="1">
    <source>
        <dbReference type="EMBL" id="MBB5874607.1"/>
    </source>
</evidence>
<dbReference type="AlphaFoldDB" id="A0A841BZL9"/>
<sequence>MLTDSDKLTIQTAAHGALALMIAADPGVISSTKAGVAGGEAMGSATGLVGHVLSEKLQGLTLKGNSVAEIADTVFPALGESVKLLDEKAPGEADNFRRTITVIVESASQAAGGSPAETEMLNKITAAMSA</sequence>
<dbReference type="EMBL" id="JACHMN010000003">
    <property type="protein sequence ID" value="MBB5874607.1"/>
    <property type="molecule type" value="Genomic_DNA"/>
</dbReference>
<organism evidence="1 2">
    <name type="scientific">Allocatelliglobosispora scoriae</name>
    <dbReference type="NCBI Taxonomy" id="643052"/>
    <lineage>
        <taxon>Bacteria</taxon>
        <taxon>Bacillati</taxon>
        <taxon>Actinomycetota</taxon>
        <taxon>Actinomycetes</taxon>
        <taxon>Micromonosporales</taxon>
        <taxon>Micromonosporaceae</taxon>
        <taxon>Allocatelliglobosispora</taxon>
    </lineage>
</organism>
<comment type="caution">
    <text evidence="1">The sequence shown here is derived from an EMBL/GenBank/DDBJ whole genome shotgun (WGS) entry which is preliminary data.</text>
</comment>
<dbReference type="RefSeq" id="WP_221470664.1">
    <property type="nucleotide sequence ID" value="NZ_JACHMN010000003.1"/>
</dbReference>
<proteinExistence type="predicted"/>
<name>A0A841BZL9_9ACTN</name>